<evidence type="ECO:0000313" key="3">
    <source>
        <dbReference type="Proteomes" id="UP000316726"/>
    </source>
</evidence>
<name>A0A5B8MJ84_9CHLO</name>
<reference evidence="2 3" key="1">
    <citation type="submission" date="2018-07" db="EMBL/GenBank/DDBJ databases">
        <title>The complete nuclear genome of the prasinophyte Chloropicon primus (CCMP1205).</title>
        <authorList>
            <person name="Pombert J.-F."/>
            <person name="Otis C."/>
            <person name="Turmel M."/>
            <person name="Lemieux C."/>
        </authorList>
    </citation>
    <scope>NUCLEOTIDE SEQUENCE [LARGE SCALE GENOMIC DNA]</scope>
    <source>
        <strain evidence="2 3">CCMP1205</strain>
    </source>
</reference>
<keyword evidence="3" id="KW-1185">Reference proteome</keyword>
<proteinExistence type="predicted"/>
<accession>A0A5B8MJ84</accession>
<dbReference type="Proteomes" id="UP000316726">
    <property type="component" value="Chromosome 4"/>
</dbReference>
<dbReference type="AlphaFoldDB" id="A0A5B8MJ84"/>
<feature type="region of interest" description="Disordered" evidence="1">
    <location>
        <begin position="194"/>
        <end position="219"/>
    </location>
</feature>
<sequence length="480" mass="53896">MSQIQKSEAACVIPFKSDISADEVRSEATLKTIESEFVSKYLEKIGVTPTKGTAELMRKLTPINLSTLDTQLKPGKGSETEVCITLKPPKQNNGNGNAQNTAKNFLNSTTLVENPTSSESLISLGILAQLPEEFSRELERKRLAKEKADVSTFEDPSSEGDDELRRGANLFTQASTQHLFPYNLKKKNAKSKFQGGIFHHNHPSSKQQKAHSQDATAQQPEEVTEHLVQIFQEDFIKGLEDWKAQNSVSLKGSIYLKDRAFSSVQNTLLSRPVLKLFKVTAIYLKEKFINTRGGRGQAGGAQDVPESRKVTEQAERLYFILNEFSRLSKANRKEKIGLCFVLPILLLSLRTFVEHVTKLLFPTLSTTPEGKDITAKMDNTITTLLDPHSWYSRVSVFQSTRTAMHIMNSYRQSAHQPIRYTYHHTSAHVRAALGNPLSSQYRSFIHNSQKQDYVAGRNLKEVQAHQTDGLGVGHRKRLLL</sequence>
<protein>
    <submittedName>
        <fullName evidence="2">Uncharacterized protein</fullName>
    </submittedName>
</protein>
<dbReference type="STRING" id="1764295.A0A5B8MJ84"/>
<dbReference type="EMBL" id="CP031037">
    <property type="protein sequence ID" value="QDZ20469.1"/>
    <property type="molecule type" value="Genomic_DNA"/>
</dbReference>
<gene>
    <name evidence="2" type="ORF">A3770_04p29870</name>
</gene>
<organism evidence="2 3">
    <name type="scientific">Chloropicon primus</name>
    <dbReference type="NCBI Taxonomy" id="1764295"/>
    <lineage>
        <taxon>Eukaryota</taxon>
        <taxon>Viridiplantae</taxon>
        <taxon>Chlorophyta</taxon>
        <taxon>Chloropicophyceae</taxon>
        <taxon>Chloropicales</taxon>
        <taxon>Chloropicaceae</taxon>
        <taxon>Chloropicon</taxon>
    </lineage>
</organism>
<evidence type="ECO:0000313" key="2">
    <source>
        <dbReference type="EMBL" id="QDZ20469.1"/>
    </source>
</evidence>
<evidence type="ECO:0000256" key="1">
    <source>
        <dbReference type="SAM" id="MobiDB-lite"/>
    </source>
</evidence>